<keyword evidence="2" id="KW-0255">Endonuclease</keyword>
<proteinExistence type="predicted"/>
<evidence type="ECO:0000313" key="3">
    <source>
        <dbReference type="Proteomes" id="UP000183042"/>
    </source>
</evidence>
<keyword evidence="2" id="KW-0540">Nuclease</keyword>
<dbReference type="InterPro" id="IPR036691">
    <property type="entry name" value="Endo/exonu/phosph_ase_sf"/>
</dbReference>
<dbReference type="EMBL" id="FNJH01000001">
    <property type="protein sequence ID" value="SDO44729.1"/>
    <property type="molecule type" value="Genomic_DNA"/>
</dbReference>
<dbReference type="SUPFAM" id="SSF56219">
    <property type="entry name" value="DNase I-like"/>
    <property type="match status" value="1"/>
</dbReference>
<dbReference type="GeneID" id="65078294"/>
<comment type="caution">
    <text evidence="2">The sequence shown here is derived from an EMBL/GenBank/DDBJ whole genome shotgun (WGS) entry which is preliminary data.</text>
</comment>
<evidence type="ECO:0000313" key="2">
    <source>
        <dbReference type="EMBL" id="SDO44729.1"/>
    </source>
</evidence>
<keyword evidence="3" id="KW-1185">Reference proteome</keyword>
<dbReference type="Proteomes" id="UP000183042">
    <property type="component" value="Unassembled WGS sequence"/>
</dbReference>
<organism evidence="2 3">
    <name type="scientific">Pseudomonas congelans</name>
    <dbReference type="NCBI Taxonomy" id="200452"/>
    <lineage>
        <taxon>Bacteria</taxon>
        <taxon>Pseudomonadati</taxon>
        <taxon>Pseudomonadota</taxon>
        <taxon>Gammaproteobacteria</taxon>
        <taxon>Pseudomonadales</taxon>
        <taxon>Pseudomonadaceae</taxon>
        <taxon>Pseudomonas</taxon>
    </lineage>
</organism>
<dbReference type="Gene3D" id="3.60.10.10">
    <property type="entry name" value="Endonuclease/exonuclease/phosphatase"/>
    <property type="match status" value="1"/>
</dbReference>
<dbReference type="Pfam" id="PF03372">
    <property type="entry name" value="Exo_endo_phos"/>
    <property type="match status" value="1"/>
</dbReference>
<dbReference type="InterPro" id="IPR005135">
    <property type="entry name" value="Endo/exonuclease/phosphatase"/>
</dbReference>
<feature type="domain" description="Endonuclease/exonuclease/phosphatase" evidence="1">
    <location>
        <begin position="5"/>
        <end position="188"/>
    </location>
</feature>
<protein>
    <submittedName>
        <fullName evidence="2">Endonuclease/Exonuclease/phosphatase family protein</fullName>
    </submittedName>
</protein>
<dbReference type="RefSeq" id="WP_010430699.1">
    <property type="nucleotide sequence ID" value="NZ_FNJH01000001.1"/>
</dbReference>
<sequence>MLTCVTWNTQGSNGVEKSVESLFLNGVDIIFLQESAESGDVIGNTYDFQGHTGSHSRPGVLYQGARARWHGGYQGATSIVLRQNLAMTPSQVIPHPDGVSRGVLYTTIQRGLQTLHLCSVHAWSPNGNDWDLIHNNMMSQVIAVAGANPIIVGGDFNQAANRSAIGQWAIPGGSHFGGGSLDGFWLYNFVANPVTGMGLYGSEKGDHFPAWVNINI</sequence>
<keyword evidence="2" id="KW-0378">Hydrolase</keyword>
<accession>A0A1H0JMR7</accession>
<dbReference type="GO" id="GO:0004519">
    <property type="term" value="F:endonuclease activity"/>
    <property type="evidence" value="ECO:0007669"/>
    <property type="project" value="UniProtKB-KW"/>
</dbReference>
<evidence type="ECO:0000259" key="1">
    <source>
        <dbReference type="Pfam" id="PF03372"/>
    </source>
</evidence>
<reference evidence="2 3" key="1">
    <citation type="submission" date="2016-10" db="EMBL/GenBank/DDBJ databases">
        <authorList>
            <person name="Varghese N."/>
            <person name="Submissions S."/>
        </authorList>
    </citation>
    <scope>NUCLEOTIDE SEQUENCE [LARGE SCALE GENOMIC DNA]</scope>
    <source>
        <strain evidence="2 3">DSM 14939</strain>
    </source>
</reference>
<name>A0A1H0JMR7_9PSED</name>
<gene>
    <name evidence="2" type="ORF">SAMN05216596_101404</name>
</gene>